<keyword evidence="3" id="KW-1185">Reference proteome</keyword>
<protein>
    <submittedName>
        <fullName evidence="2">Uncharacterized protein</fullName>
    </submittedName>
</protein>
<dbReference type="OrthoDB" id="325723at2759"/>
<accession>A0A078AUL2</accession>
<organism evidence="2 3">
    <name type="scientific">Stylonychia lemnae</name>
    <name type="common">Ciliate</name>
    <dbReference type="NCBI Taxonomy" id="5949"/>
    <lineage>
        <taxon>Eukaryota</taxon>
        <taxon>Sar</taxon>
        <taxon>Alveolata</taxon>
        <taxon>Ciliophora</taxon>
        <taxon>Intramacronucleata</taxon>
        <taxon>Spirotrichea</taxon>
        <taxon>Stichotrichia</taxon>
        <taxon>Sporadotrichida</taxon>
        <taxon>Oxytrichidae</taxon>
        <taxon>Stylonychinae</taxon>
        <taxon>Stylonychia</taxon>
    </lineage>
</organism>
<sequence length="316" mass="37217">MKIIIPLNNYNQNQAKEQKPLILTQIVRPTPIVLAKPVIQDGVFKVPLPRRPTALPTNFPDQYQQFPNQFGTSLRMPLEQQKMFALKAFFQRQAMIQKYREMQQEMKVQRMLIRKKNSINFLMRMKQYSKLPKLKNAIFNIPKELTFLDKFILSIEQIDQFIKQNNLIIIRPDQIEIENRKEQIELDIQECQNEDSTSSENSSDEALQKSIQDQKSVQNAKQIKLVEFKIPQQYFEQELTFELTDESDQNGKELQNEPKIGAYSMSIRSKKILKYKLKLAQRRQKCPISKKFNGRSHVAAQKVRVNGKFVKKQTIQ</sequence>
<dbReference type="AlphaFoldDB" id="A0A078AUL2"/>
<feature type="compositionally biased region" description="Low complexity" evidence="1">
    <location>
        <begin position="194"/>
        <end position="205"/>
    </location>
</feature>
<dbReference type="InParanoid" id="A0A078AUL2"/>
<feature type="region of interest" description="Disordered" evidence="1">
    <location>
        <begin position="191"/>
        <end position="213"/>
    </location>
</feature>
<proteinExistence type="predicted"/>
<evidence type="ECO:0000313" key="3">
    <source>
        <dbReference type="Proteomes" id="UP000039865"/>
    </source>
</evidence>
<reference evidence="2 3" key="1">
    <citation type="submission" date="2014-06" db="EMBL/GenBank/DDBJ databases">
        <authorList>
            <person name="Swart Estienne"/>
        </authorList>
    </citation>
    <scope>NUCLEOTIDE SEQUENCE [LARGE SCALE GENOMIC DNA]</scope>
    <source>
        <strain evidence="2 3">130c</strain>
    </source>
</reference>
<dbReference type="Proteomes" id="UP000039865">
    <property type="component" value="Unassembled WGS sequence"/>
</dbReference>
<dbReference type="EMBL" id="CCKQ01014335">
    <property type="protein sequence ID" value="CDW86090.1"/>
    <property type="molecule type" value="Genomic_DNA"/>
</dbReference>
<evidence type="ECO:0000313" key="2">
    <source>
        <dbReference type="EMBL" id="CDW86090.1"/>
    </source>
</evidence>
<evidence type="ECO:0000256" key="1">
    <source>
        <dbReference type="SAM" id="MobiDB-lite"/>
    </source>
</evidence>
<gene>
    <name evidence="2" type="primary">Contig6538.g6995</name>
    <name evidence="2" type="ORF">STYLEM_15181</name>
</gene>
<name>A0A078AUL2_STYLE</name>